<dbReference type="AlphaFoldDB" id="A0A8C4ZGZ8"/>
<dbReference type="GeneTree" id="ENSGT01030000234817"/>
<dbReference type="Proteomes" id="UP000694546">
    <property type="component" value="Chromosome 1"/>
</dbReference>
<accession>A0A8C4ZGZ8</accession>
<protein>
    <submittedName>
        <fullName evidence="2">Uncharacterized protein</fullName>
    </submittedName>
</protein>
<keyword evidence="3" id="KW-1185">Reference proteome</keyword>
<dbReference type="OMA" id="MKWVRSP"/>
<name>A0A8C4ZGZ8_GADMO</name>
<reference evidence="2" key="1">
    <citation type="submission" date="2019-07" db="EMBL/GenBank/DDBJ databases">
        <authorList>
            <consortium name="Wellcome Sanger Institute Data Sharing"/>
        </authorList>
    </citation>
    <scope>NUCLEOTIDE SEQUENCE [LARGE SCALE GENOMIC DNA]</scope>
</reference>
<reference evidence="2" key="2">
    <citation type="submission" date="2025-08" db="UniProtKB">
        <authorList>
            <consortium name="Ensembl"/>
        </authorList>
    </citation>
    <scope>IDENTIFICATION</scope>
</reference>
<dbReference type="Ensembl" id="ENSGMOT00000014742.2">
    <property type="protein sequence ID" value="ENSGMOP00000014372.2"/>
    <property type="gene ID" value="ENSGMOG00000013442.2"/>
</dbReference>
<evidence type="ECO:0000313" key="2">
    <source>
        <dbReference type="Ensembl" id="ENSGMOP00000014372.2"/>
    </source>
</evidence>
<proteinExistence type="predicted"/>
<reference evidence="2" key="3">
    <citation type="submission" date="2025-09" db="UniProtKB">
        <authorList>
            <consortium name="Ensembl"/>
        </authorList>
    </citation>
    <scope>IDENTIFICATION</scope>
</reference>
<sequence>QVCVRVCLTFWMAPLRPRIISSTLRASSWVCLSRSNRTAGSMGGMSAGLRADPRLRRMGPELGLVLSLIFCSRFLVMKWVRSPSWLTVPSSSKAEEMVALRPSDWPPRPPPRDPRPPA</sequence>
<evidence type="ECO:0000313" key="3">
    <source>
        <dbReference type="Proteomes" id="UP000694546"/>
    </source>
</evidence>
<feature type="region of interest" description="Disordered" evidence="1">
    <location>
        <begin position="89"/>
        <end position="118"/>
    </location>
</feature>
<organism evidence="2 3">
    <name type="scientific">Gadus morhua</name>
    <name type="common">Atlantic cod</name>
    <dbReference type="NCBI Taxonomy" id="8049"/>
    <lineage>
        <taxon>Eukaryota</taxon>
        <taxon>Metazoa</taxon>
        <taxon>Chordata</taxon>
        <taxon>Craniata</taxon>
        <taxon>Vertebrata</taxon>
        <taxon>Euteleostomi</taxon>
        <taxon>Actinopterygii</taxon>
        <taxon>Neopterygii</taxon>
        <taxon>Teleostei</taxon>
        <taxon>Neoteleostei</taxon>
        <taxon>Acanthomorphata</taxon>
        <taxon>Zeiogadaria</taxon>
        <taxon>Gadariae</taxon>
        <taxon>Gadiformes</taxon>
        <taxon>Gadoidei</taxon>
        <taxon>Gadidae</taxon>
        <taxon>Gadus</taxon>
    </lineage>
</organism>
<evidence type="ECO:0000256" key="1">
    <source>
        <dbReference type="SAM" id="MobiDB-lite"/>
    </source>
</evidence>